<dbReference type="SUPFAM" id="SSF53335">
    <property type="entry name" value="S-adenosyl-L-methionine-dependent methyltransferases"/>
    <property type="match status" value="1"/>
</dbReference>
<name>A0A1I0BF38_9EURY</name>
<evidence type="ECO:0000256" key="1">
    <source>
        <dbReference type="ARBA" id="ARBA00022679"/>
    </source>
</evidence>
<dbReference type="EMBL" id="FOHQ01000007">
    <property type="protein sequence ID" value="SET04779.1"/>
    <property type="molecule type" value="Genomic_DNA"/>
</dbReference>
<dbReference type="GO" id="GO:0030410">
    <property type="term" value="F:nicotianamine synthase activity"/>
    <property type="evidence" value="ECO:0007669"/>
    <property type="project" value="InterPro"/>
</dbReference>
<dbReference type="RefSeq" id="WP_244625269.1">
    <property type="nucleotide sequence ID" value="NZ_CAAGSJ010000008.1"/>
</dbReference>
<dbReference type="Pfam" id="PF03059">
    <property type="entry name" value="NAS"/>
    <property type="match status" value="1"/>
</dbReference>
<evidence type="ECO:0000313" key="3">
    <source>
        <dbReference type="EMBL" id="SET04779.1"/>
    </source>
</evidence>
<keyword evidence="4" id="KW-1185">Reference proteome</keyword>
<organism evidence="3 4">
    <name type="scientific">Methanococcoides vulcani</name>
    <dbReference type="NCBI Taxonomy" id="1353158"/>
    <lineage>
        <taxon>Archaea</taxon>
        <taxon>Methanobacteriati</taxon>
        <taxon>Methanobacteriota</taxon>
        <taxon>Stenosarchaea group</taxon>
        <taxon>Methanomicrobia</taxon>
        <taxon>Methanosarcinales</taxon>
        <taxon>Methanosarcinaceae</taxon>
        <taxon>Methanococcoides</taxon>
    </lineage>
</organism>
<dbReference type="GO" id="GO:0030418">
    <property type="term" value="P:nicotianamine biosynthetic process"/>
    <property type="evidence" value="ECO:0007669"/>
    <property type="project" value="InterPro"/>
</dbReference>
<dbReference type="PANTHER" id="PTHR32266:SF12">
    <property type="entry name" value="NICOTIANAMINE SYNTHASE 3"/>
    <property type="match status" value="1"/>
</dbReference>
<keyword evidence="1" id="KW-0808">Transferase</keyword>
<dbReference type="InterPro" id="IPR004298">
    <property type="entry name" value="Nicotian_synth"/>
</dbReference>
<evidence type="ECO:0000313" key="4">
    <source>
        <dbReference type="Proteomes" id="UP000243338"/>
    </source>
</evidence>
<dbReference type="PANTHER" id="PTHR32266">
    <property type="entry name" value="NICOTIANAMINE SYNTHASE 3"/>
    <property type="match status" value="1"/>
</dbReference>
<dbReference type="PROSITE" id="PS51142">
    <property type="entry name" value="NAS"/>
    <property type="match status" value="1"/>
</dbReference>
<dbReference type="Proteomes" id="UP000243338">
    <property type="component" value="Unassembled WGS sequence"/>
</dbReference>
<accession>A0A1I0BF38</accession>
<keyword evidence="2" id="KW-0949">S-adenosyl-L-methionine</keyword>
<dbReference type="AlphaFoldDB" id="A0A1I0BF38"/>
<evidence type="ECO:0000256" key="2">
    <source>
        <dbReference type="ARBA" id="ARBA00022691"/>
    </source>
</evidence>
<sequence length="287" mass="32286">MEVCSITDHSSESIIEEILKIYSSIKDLEDEEILQDTSDHLKNVYQRLDDLITLPIDYEAAEAILNGHGFDQALDTIIRFIYLYTIRLETEYANSILTSNEPWEMLKNYSFYPNYCQLVRTEYQGAGLKANDTVVFLGSGPLPVTLILMCHQHGLKGIGIEQDEQRAELSRKVVDKLGLSNAIEIIHGNHFQLPLSEGADLIMIAAQAQPKKEIVEQLAKALPAGTKISCRIYEKGLRRLLDRSILVGLPAKLAHEFKECRRIHPLPPVYNTVVFAVRSSAAAPERP</sequence>
<reference evidence="4" key="1">
    <citation type="submission" date="2016-10" db="EMBL/GenBank/DDBJ databases">
        <authorList>
            <person name="Varghese N."/>
            <person name="Submissions S."/>
        </authorList>
    </citation>
    <scope>NUCLEOTIDE SEQUENCE [LARGE SCALE GENOMIC DNA]</scope>
    <source>
        <strain evidence="4">SLH 33</strain>
    </source>
</reference>
<dbReference type="STRING" id="1353158.SAMN04488587_2082"/>
<gene>
    <name evidence="3" type="ORF">SAMN04488587_2082</name>
</gene>
<dbReference type="Gene3D" id="3.40.50.150">
    <property type="entry name" value="Vaccinia Virus protein VP39"/>
    <property type="match status" value="1"/>
</dbReference>
<protein>
    <submittedName>
        <fullName evidence="3">Nicotianamine synthase protein</fullName>
    </submittedName>
</protein>
<proteinExistence type="predicted"/>
<dbReference type="InterPro" id="IPR029063">
    <property type="entry name" value="SAM-dependent_MTases_sf"/>
</dbReference>